<dbReference type="SUPFAM" id="SSF53474">
    <property type="entry name" value="alpha/beta-Hydrolases"/>
    <property type="match status" value="1"/>
</dbReference>
<protein>
    <recommendedName>
        <fullName evidence="4">AB hydrolase-1 domain-containing protein</fullName>
    </recommendedName>
</protein>
<dbReference type="Proteomes" id="UP000223968">
    <property type="component" value="Unassembled WGS sequence"/>
</dbReference>
<evidence type="ECO:0008006" key="4">
    <source>
        <dbReference type="Google" id="ProtNLM"/>
    </source>
</evidence>
<dbReference type="AlphaFoldDB" id="A0A2B7Y0I8"/>
<accession>A0A2B7Y0I8</accession>
<dbReference type="STRING" id="1447875.A0A2B7Y0I8"/>
<evidence type="ECO:0000313" key="2">
    <source>
        <dbReference type="EMBL" id="PGH14679.1"/>
    </source>
</evidence>
<reference evidence="2 3" key="1">
    <citation type="submission" date="2017-10" db="EMBL/GenBank/DDBJ databases">
        <title>Comparative genomics in systemic dimorphic fungi from Ajellomycetaceae.</title>
        <authorList>
            <person name="Munoz J.F."/>
            <person name="Mcewen J.G."/>
            <person name="Clay O.K."/>
            <person name="Cuomo C.A."/>
        </authorList>
    </citation>
    <scope>NUCLEOTIDE SEQUENCE [LARGE SCALE GENOMIC DNA]</scope>
    <source>
        <strain evidence="2 3">UAMH5409</strain>
    </source>
</reference>
<keyword evidence="3" id="KW-1185">Reference proteome</keyword>
<comment type="caution">
    <text evidence="2">The sequence shown here is derived from an EMBL/GenBank/DDBJ whole genome shotgun (WGS) entry which is preliminary data.</text>
</comment>
<feature type="compositionally biased region" description="Low complexity" evidence="1">
    <location>
        <begin position="213"/>
        <end position="222"/>
    </location>
</feature>
<organism evidence="2 3">
    <name type="scientific">Helicocarpus griseus UAMH5409</name>
    <dbReference type="NCBI Taxonomy" id="1447875"/>
    <lineage>
        <taxon>Eukaryota</taxon>
        <taxon>Fungi</taxon>
        <taxon>Dikarya</taxon>
        <taxon>Ascomycota</taxon>
        <taxon>Pezizomycotina</taxon>
        <taxon>Eurotiomycetes</taxon>
        <taxon>Eurotiomycetidae</taxon>
        <taxon>Onygenales</taxon>
        <taxon>Ajellomycetaceae</taxon>
        <taxon>Helicocarpus</taxon>
    </lineage>
</organism>
<dbReference type="PANTHER" id="PTHR42103">
    <property type="entry name" value="ALPHA/BETA-HYDROLASES SUPERFAMILY PROTEIN"/>
    <property type="match status" value="1"/>
</dbReference>
<evidence type="ECO:0000313" key="3">
    <source>
        <dbReference type="Proteomes" id="UP000223968"/>
    </source>
</evidence>
<feature type="region of interest" description="Disordered" evidence="1">
    <location>
        <begin position="213"/>
        <end position="255"/>
    </location>
</feature>
<evidence type="ECO:0000256" key="1">
    <source>
        <dbReference type="SAM" id="MobiDB-lite"/>
    </source>
</evidence>
<gene>
    <name evidence="2" type="ORF">AJ79_02845</name>
</gene>
<sequence length="423" mass="46264">MDSSPQPLCTFAIPSVYDGTRIDCRLHHPRHLSRADTALSWKSKGAIVAHPYAPIGGNYDNLVVCGVAEELLKAGFVVITFNFRGAAESEGRTSWSAKPELGDYVSVYGFLIYYLLGIDPVCVHDAVTEANNRTPSVPDDIPQPATAGSERMEIILAGYSYGSMIASHLPSIGSVLGLFASPAKESPAAEILQLAEQLSALWNLGRKSELSSHAWDSRSTSDSSHRKTSSQFVSMGCSSESSRKRSSSNLDRAAVLKQRVERSQRRLRARFMSGHTQENQAASAAATVTANELAHSMLTPAVSFLLISPVLPPISNFMTLSLFGSRINLDVTLQGMRIRSTQPEEQLTAHRTLAVYGDNDMFASVKRLRKWFTDLAQMPASMFEFREIETAGHFWFEPGTEALMRTAVREWAGRGESGLSSAL</sequence>
<dbReference type="Gene3D" id="3.40.50.1820">
    <property type="entry name" value="alpha/beta hydrolase"/>
    <property type="match status" value="2"/>
</dbReference>
<dbReference type="PANTHER" id="PTHR42103:SF2">
    <property type="entry name" value="AB HYDROLASE-1 DOMAIN-CONTAINING PROTEIN"/>
    <property type="match status" value="1"/>
</dbReference>
<name>A0A2B7Y0I8_9EURO</name>
<dbReference type="OrthoDB" id="10260961at2759"/>
<proteinExistence type="predicted"/>
<dbReference type="InterPro" id="IPR029058">
    <property type="entry name" value="AB_hydrolase_fold"/>
</dbReference>
<dbReference type="EMBL" id="PDNB01000032">
    <property type="protein sequence ID" value="PGH14679.1"/>
    <property type="molecule type" value="Genomic_DNA"/>
</dbReference>